<evidence type="ECO:0000313" key="19">
    <source>
        <dbReference type="EMBL" id="GLY80685.1"/>
    </source>
</evidence>
<dbReference type="InterPro" id="IPR005702">
    <property type="entry name" value="Wzc-like_C"/>
</dbReference>
<dbReference type="Gene3D" id="3.40.50.300">
    <property type="entry name" value="P-loop containing nucleotide triphosphate hydrolases"/>
    <property type="match status" value="1"/>
</dbReference>
<evidence type="ECO:0000256" key="4">
    <source>
        <dbReference type="ARBA" id="ARBA00008883"/>
    </source>
</evidence>
<dbReference type="CDD" id="cd05387">
    <property type="entry name" value="BY-kinase"/>
    <property type="match status" value="1"/>
</dbReference>
<comment type="similarity">
    <text evidence="2">Belongs to the CpsC/CapA family.</text>
</comment>
<dbReference type="AlphaFoldDB" id="A0A9W6RS86"/>
<evidence type="ECO:0000256" key="14">
    <source>
        <dbReference type="ARBA" id="ARBA00023136"/>
    </source>
</evidence>
<evidence type="ECO:0000256" key="12">
    <source>
        <dbReference type="ARBA" id="ARBA00022840"/>
    </source>
</evidence>
<keyword evidence="13" id="KW-1133">Transmembrane helix</keyword>
<dbReference type="GO" id="GO:0005524">
    <property type="term" value="F:ATP binding"/>
    <property type="evidence" value="ECO:0007669"/>
    <property type="project" value="UniProtKB-KW"/>
</dbReference>
<evidence type="ECO:0000256" key="11">
    <source>
        <dbReference type="ARBA" id="ARBA00022777"/>
    </source>
</evidence>
<evidence type="ECO:0000259" key="17">
    <source>
        <dbReference type="Pfam" id="PF02706"/>
    </source>
</evidence>
<dbReference type="GO" id="GO:0004715">
    <property type="term" value="F:non-membrane spanning protein tyrosine kinase activity"/>
    <property type="evidence" value="ECO:0007669"/>
    <property type="project" value="UniProtKB-EC"/>
</dbReference>
<comment type="similarity">
    <text evidence="3">Belongs to the CpsD/CapB family.</text>
</comment>
<dbReference type="SUPFAM" id="SSF52540">
    <property type="entry name" value="P-loop containing nucleoside triphosphate hydrolases"/>
    <property type="match status" value="1"/>
</dbReference>
<reference evidence="19" key="1">
    <citation type="submission" date="2023-03" db="EMBL/GenBank/DDBJ databases">
        <title>Actinoallomurus iriomotensis NBRC 103681.</title>
        <authorList>
            <person name="Ichikawa N."/>
            <person name="Sato H."/>
            <person name="Tonouchi N."/>
        </authorList>
    </citation>
    <scope>NUCLEOTIDE SEQUENCE</scope>
    <source>
        <strain evidence="19">NBRC 103681</strain>
    </source>
</reference>
<dbReference type="PANTHER" id="PTHR32309:SF13">
    <property type="entry name" value="FERRIC ENTEROBACTIN TRANSPORT PROTEIN FEPE"/>
    <property type="match status" value="1"/>
</dbReference>
<comment type="catalytic activity">
    <reaction evidence="16">
        <text>L-tyrosyl-[protein] + ATP = O-phospho-L-tyrosyl-[protein] + ADP + H(+)</text>
        <dbReference type="Rhea" id="RHEA:10596"/>
        <dbReference type="Rhea" id="RHEA-COMP:10136"/>
        <dbReference type="Rhea" id="RHEA-COMP:20101"/>
        <dbReference type="ChEBI" id="CHEBI:15378"/>
        <dbReference type="ChEBI" id="CHEBI:30616"/>
        <dbReference type="ChEBI" id="CHEBI:46858"/>
        <dbReference type="ChEBI" id="CHEBI:61978"/>
        <dbReference type="ChEBI" id="CHEBI:456216"/>
        <dbReference type="EC" id="2.7.10.2"/>
    </reaction>
</comment>
<dbReference type="NCBIfam" id="TIGR01007">
    <property type="entry name" value="eps_fam"/>
    <property type="match status" value="1"/>
</dbReference>
<keyword evidence="9" id="KW-0812">Transmembrane</keyword>
<keyword evidence="6" id="KW-1003">Cell membrane</keyword>
<dbReference type="EC" id="2.7.10.2" evidence="5"/>
<dbReference type="EMBL" id="BSTJ01000015">
    <property type="protein sequence ID" value="GLY80685.1"/>
    <property type="molecule type" value="Genomic_DNA"/>
</dbReference>
<keyword evidence="8" id="KW-0808">Transferase</keyword>
<evidence type="ECO:0000256" key="10">
    <source>
        <dbReference type="ARBA" id="ARBA00022741"/>
    </source>
</evidence>
<dbReference type="RefSeq" id="WP_285633939.1">
    <property type="nucleotide sequence ID" value="NZ_BSTJ01000015.1"/>
</dbReference>
<comment type="similarity">
    <text evidence="4">Belongs to the etk/wzc family.</text>
</comment>
<evidence type="ECO:0000256" key="7">
    <source>
        <dbReference type="ARBA" id="ARBA00022519"/>
    </source>
</evidence>
<dbReference type="PROSITE" id="PS00430">
    <property type="entry name" value="TONB_DEPENDENT_REC_1"/>
    <property type="match status" value="1"/>
</dbReference>
<evidence type="ECO:0000256" key="13">
    <source>
        <dbReference type="ARBA" id="ARBA00022989"/>
    </source>
</evidence>
<keyword evidence="15" id="KW-0829">Tyrosine-protein kinase</keyword>
<sequence>MEPLYYLRLLRRRWTLVAASILLALIAAAFATTRMSPRYAATITMIVSAPANGGNAAVAYQGALLSQDRAKSYAKLIQSRTVVAAVAAALGDGMTADELQPKISAMAVPDTVLVRATVTDGSPELATRIARTLGTTFAGYVDRLERPDRSAPAGVRVTVADDADQPRGPVSPRPLVNLGIGLVIGAAVGVAGAVLRDRADTSIRSAGALREVAGGTALGAVPADGRIDLGVRGDAPLAEAFRRIRANLRFTEDGDALPRSVVVTSALPGEGKTTVACNLAVSLAEAGWKVILVDADLRGSPLASRLGVEEADGLAELLSGGRTVDEVLRQWGPDTLSVLPGGAARGNPGDLVASRSMPSVIHALSDRADIVLIDTPPVLSATDAAVLAHGCAGALVVARHGRTRREDVAQAVERLETVRARVLGTVLNGDQPARGAYPGGDLRLFRPAARRRLATQR</sequence>
<proteinExistence type="inferred from homology"/>
<dbReference type="Pfam" id="PF02706">
    <property type="entry name" value="Wzz"/>
    <property type="match status" value="1"/>
</dbReference>
<comment type="caution">
    <text evidence="19">The sequence shown here is derived from an EMBL/GenBank/DDBJ whole genome shotgun (WGS) entry which is preliminary data.</text>
</comment>
<dbReference type="GO" id="GO:0005886">
    <property type="term" value="C:plasma membrane"/>
    <property type="evidence" value="ECO:0007669"/>
    <property type="project" value="UniProtKB-SubCell"/>
</dbReference>
<organism evidence="19 20">
    <name type="scientific">Actinoallomurus iriomotensis</name>
    <dbReference type="NCBI Taxonomy" id="478107"/>
    <lineage>
        <taxon>Bacteria</taxon>
        <taxon>Bacillati</taxon>
        <taxon>Actinomycetota</taxon>
        <taxon>Actinomycetes</taxon>
        <taxon>Streptosporangiales</taxon>
        <taxon>Thermomonosporaceae</taxon>
        <taxon>Actinoallomurus</taxon>
    </lineage>
</organism>
<feature type="domain" description="AAA" evidence="18">
    <location>
        <begin position="269"/>
        <end position="388"/>
    </location>
</feature>
<evidence type="ECO:0000256" key="8">
    <source>
        <dbReference type="ARBA" id="ARBA00022679"/>
    </source>
</evidence>
<evidence type="ECO:0000259" key="18">
    <source>
        <dbReference type="Pfam" id="PF13614"/>
    </source>
</evidence>
<dbReference type="PANTHER" id="PTHR32309">
    <property type="entry name" value="TYROSINE-PROTEIN KINASE"/>
    <property type="match status" value="1"/>
</dbReference>
<comment type="subcellular location">
    <subcellularLocation>
        <location evidence="1">Cell inner membrane</location>
        <topology evidence="1">Multi-pass membrane protein</topology>
    </subcellularLocation>
</comment>
<evidence type="ECO:0000256" key="2">
    <source>
        <dbReference type="ARBA" id="ARBA00006683"/>
    </source>
</evidence>
<gene>
    <name evidence="19" type="ORF">Airi01_089520</name>
</gene>
<evidence type="ECO:0000256" key="5">
    <source>
        <dbReference type="ARBA" id="ARBA00011903"/>
    </source>
</evidence>
<keyword evidence="12" id="KW-0067">ATP-binding</keyword>
<accession>A0A9W6RS86</accession>
<evidence type="ECO:0000256" key="15">
    <source>
        <dbReference type="ARBA" id="ARBA00023137"/>
    </source>
</evidence>
<evidence type="ECO:0000256" key="16">
    <source>
        <dbReference type="ARBA" id="ARBA00051245"/>
    </source>
</evidence>
<evidence type="ECO:0000256" key="6">
    <source>
        <dbReference type="ARBA" id="ARBA00022475"/>
    </source>
</evidence>
<dbReference type="Pfam" id="PF13614">
    <property type="entry name" value="AAA_31"/>
    <property type="match status" value="1"/>
</dbReference>
<evidence type="ECO:0000256" key="9">
    <source>
        <dbReference type="ARBA" id="ARBA00022692"/>
    </source>
</evidence>
<feature type="domain" description="Polysaccharide chain length determinant N-terminal" evidence="17">
    <location>
        <begin position="7"/>
        <end position="89"/>
    </location>
</feature>
<dbReference type="InterPro" id="IPR003856">
    <property type="entry name" value="LPS_length_determ_N"/>
</dbReference>
<dbReference type="Proteomes" id="UP001165135">
    <property type="component" value="Unassembled WGS sequence"/>
</dbReference>
<keyword evidence="11" id="KW-0418">Kinase</keyword>
<keyword evidence="14" id="KW-0472">Membrane</keyword>
<evidence type="ECO:0000256" key="1">
    <source>
        <dbReference type="ARBA" id="ARBA00004429"/>
    </source>
</evidence>
<dbReference type="InterPro" id="IPR025669">
    <property type="entry name" value="AAA_dom"/>
</dbReference>
<dbReference type="InterPro" id="IPR050445">
    <property type="entry name" value="Bact_polysacc_biosynth/exp"/>
</dbReference>
<dbReference type="InterPro" id="IPR027417">
    <property type="entry name" value="P-loop_NTPase"/>
</dbReference>
<evidence type="ECO:0000256" key="3">
    <source>
        <dbReference type="ARBA" id="ARBA00007316"/>
    </source>
</evidence>
<dbReference type="InterPro" id="IPR010916">
    <property type="entry name" value="TonB_box_CS"/>
</dbReference>
<name>A0A9W6RS86_9ACTN</name>
<protein>
    <recommendedName>
        <fullName evidence="5">non-specific protein-tyrosine kinase</fullName>
        <ecNumber evidence="5">2.7.10.2</ecNumber>
    </recommendedName>
</protein>
<keyword evidence="7" id="KW-0997">Cell inner membrane</keyword>
<keyword evidence="10" id="KW-0547">Nucleotide-binding</keyword>
<evidence type="ECO:0000313" key="20">
    <source>
        <dbReference type="Proteomes" id="UP001165135"/>
    </source>
</evidence>